<evidence type="ECO:0000256" key="5">
    <source>
        <dbReference type="ARBA" id="ARBA00023242"/>
    </source>
</evidence>
<dbReference type="InterPro" id="IPR019775">
    <property type="entry name" value="WD40_repeat_CS"/>
</dbReference>
<dbReference type="Pfam" id="PF00400">
    <property type="entry name" value="WD40"/>
    <property type="match status" value="4"/>
</dbReference>
<evidence type="ECO:0000256" key="6">
    <source>
        <dbReference type="ARBA" id="ARBA00029851"/>
    </source>
</evidence>
<dbReference type="InterPro" id="IPR044633">
    <property type="entry name" value="CstF1-like"/>
</dbReference>
<dbReference type="SUPFAM" id="SSF50978">
    <property type="entry name" value="WD40 repeat-like"/>
    <property type="match status" value="1"/>
</dbReference>
<dbReference type="PROSITE" id="PS00678">
    <property type="entry name" value="WD_REPEATS_1"/>
    <property type="match status" value="1"/>
</dbReference>
<dbReference type="PRINTS" id="PR00320">
    <property type="entry name" value="GPROTEINBRPT"/>
</dbReference>
<feature type="repeat" description="WD" evidence="7">
    <location>
        <begin position="110"/>
        <end position="151"/>
    </location>
</feature>
<dbReference type="InterPro" id="IPR015943">
    <property type="entry name" value="WD40/YVTN_repeat-like_dom_sf"/>
</dbReference>
<comment type="subcellular location">
    <subcellularLocation>
        <location evidence="1">Nucleus</location>
    </subcellularLocation>
</comment>
<keyword evidence="5" id="KW-0539">Nucleus</keyword>
<accession>A0A433A2B6</accession>
<dbReference type="Proteomes" id="UP000268093">
    <property type="component" value="Unassembled WGS sequence"/>
</dbReference>
<sequence>MEPNVLSQDEVLLLIVSQLAAYGFSQLAQTVAAVTGAVAELAPSSKLSELLFLGKEQDESEELEPTEFSAEEDQDEPMEGSGDSHSKYLDFDNELKPTSRPFPEYTQLYYTQHKGPCRCAAFSTDGKYAATGSHDTSLKVLDVSKMKNRTGDAGDKPVIRTLYDHVATVNDLSFHPNGLVLASCSDDQSIKLFDLSKPGVKRAFRTHTLCVPSAFIPLATSSWQVCIDTLRTSISSSSSPTCRELKKLTIQGTDDNSVRIYDVKTFQCYTTPSTAPDLHRGGITHVRYSSTGSVFATSSADGSVKVWDGVSGKCVRSIENAHAGAPVSSVRLSRNGKYVLSAGKDSVIRLWDVGSGREMVRYEGAGHMRESLQAAFTYNEDFVLMGDENSYNVLCWDTRTGILVKKIQGICRLAVLMATIVWLYNLPCWAKLA</sequence>
<dbReference type="Gene3D" id="1.20.960.50">
    <property type="entry name" value="Cleavage stimulation factor subunit 1, dimerisation domain"/>
    <property type="match status" value="1"/>
</dbReference>
<dbReference type="GO" id="GO:0031124">
    <property type="term" value="P:mRNA 3'-end processing"/>
    <property type="evidence" value="ECO:0007669"/>
    <property type="project" value="InterPro"/>
</dbReference>
<dbReference type="InterPro" id="IPR038184">
    <property type="entry name" value="CSTF1_dimer_sf"/>
</dbReference>
<dbReference type="AlphaFoldDB" id="A0A433A2B6"/>
<reference evidence="9 10" key="1">
    <citation type="journal article" date="2018" name="New Phytol.">
        <title>Phylogenomics of Endogonaceae and evolution of mycorrhizas within Mucoromycota.</title>
        <authorList>
            <person name="Chang Y."/>
            <person name="Desiro A."/>
            <person name="Na H."/>
            <person name="Sandor L."/>
            <person name="Lipzen A."/>
            <person name="Clum A."/>
            <person name="Barry K."/>
            <person name="Grigoriev I.V."/>
            <person name="Martin F.M."/>
            <person name="Stajich J.E."/>
            <person name="Smith M.E."/>
            <person name="Bonito G."/>
            <person name="Spatafora J.W."/>
        </authorList>
    </citation>
    <scope>NUCLEOTIDE SEQUENCE [LARGE SCALE GENOMIC DNA]</scope>
    <source>
        <strain evidence="9 10">GMNB39</strain>
    </source>
</reference>
<proteinExistence type="predicted"/>
<feature type="repeat" description="WD" evidence="7">
    <location>
        <begin position="162"/>
        <end position="196"/>
    </location>
</feature>
<dbReference type="PANTHER" id="PTHR44133:SF2">
    <property type="entry name" value="CLEAVAGE STIMULATION FACTOR SUBUNIT 1"/>
    <property type="match status" value="1"/>
</dbReference>
<keyword evidence="3" id="KW-0507">mRNA processing</keyword>
<evidence type="ECO:0000256" key="4">
    <source>
        <dbReference type="ARBA" id="ARBA00022737"/>
    </source>
</evidence>
<keyword evidence="2 7" id="KW-0853">WD repeat</keyword>
<dbReference type="GO" id="GO:0005848">
    <property type="term" value="C:mRNA cleavage stimulating factor complex"/>
    <property type="evidence" value="ECO:0007669"/>
    <property type="project" value="InterPro"/>
</dbReference>
<dbReference type="Gene3D" id="2.130.10.10">
    <property type="entry name" value="YVTN repeat-like/Quinoprotein amine dehydrogenase"/>
    <property type="match status" value="1"/>
</dbReference>
<keyword evidence="4" id="KW-0677">Repeat</keyword>
<feature type="region of interest" description="Disordered" evidence="8">
    <location>
        <begin position="56"/>
        <end position="86"/>
    </location>
</feature>
<evidence type="ECO:0000313" key="9">
    <source>
        <dbReference type="EMBL" id="RUO96829.1"/>
    </source>
</evidence>
<dbReference type="PROSITE" id="PS50082">
    <property type="entry name" value="WD_REPEATS_2"/>
    <property type="match status" value="4"/>
</dbReference>
<organism evidence="9 10">
    <name type="scientific">Jimgerdemannia flammicorona</name>
    <dbReference type="NCBI Taxonomy" id="994334"/>
    <lineage>
        <taxon>Eukaryota</taxon>
        <taxon>Fungi</taxon>
        <taxon>Fungi incertae sedis</taxon>
        <taxon>Mucoromycota</taxon>
        <taxon>Mucoromycotina</taxon>
        <taxon>Endogonomycetes</taxon>
        <taxon>Endogonales</taxon>
        <taxon>Endogonaceae</taxon>
        <taxon>Jimgerdemannia</taxon>
    </lineage>
</organism>
<gene>
    <name evidence="9" type="ORF">BC936DRAFT_141401</name>
</gene>
<evidence type="ECO:0000256" key="8">
    <source>
        <dbReference type="SAM" id="MobiDB-lite"/>
    </source>
</evidence>
<dbReference type="InterPro" id="IPR036322">
    <property type="entry name" value="WD40_repeat_dom_sf"/>
</dbReference>
<evidence type="ECO:0000313" key="10">
    <source>
        <dbReference type="Proteomes" id="UP000268093"/>
    </source>
</evidence>
<dbReference type="OrthoDB" id="538223at2759"/>
<dbReference type="GO" id="GO:0003723">
    <property type="term" value="F:RNA binding"/>
    <property type="evidence" value="ECO:0007669"/>
    <property type="project" value="TreeGrafter"/>
</dbReference>
<keyword evidence="10" id="KW-1185">Reference proteome</keyword>
<evidence type="ECO:0000256" key="2">
    <source>
        <dbReference type="ARBA" id="ARBA00022574"/>
    </source>
</evidence>
<dbReference type="SMART" id="SM00320">
    <property type="entry name" value="WD40"/>
    <property type="match status" value="4"/>
</dbReference>
<comment type="caution">
    <text evidence="9">The sequence shown here is derived from an EMBL/GenBank/DDBJ whole genome shotgun (WGS) entry which is preliminary data.</text>
</comment>
<dbReference type="InterPro" id="IPR001680">
    <property type="entry name" value="WD40_rpt"/>
</dbReference>
<feature type="repeat" description="WD" evidence="7">
    <location>
        <begin position="276"/>
        <end position="317"/>
    </location>
</feature>
<dbReference type="CDD" id="cd00200">
    <property type="entry name" value="WD40"/>
    <property type="match status" value="1"/>
</dbReference>
<protein>
    <recommendedName>
        <fullName evidence="6">Cleavage stimulation factor 50 kDa subunit</fullName>
    </recommendedName>
</protein>
<dbReference type="InterPro" id="IPR020472">
    <property type="entry name" value="WD40_PAC1"/>
</dbReference>
<feature type="repeat" description="WD" evidence="7">
    <location>
        <begin position="327"/>
        <end position="361"/>
    </location>
</feature>
<evidence type="ECO:0000256" key="3">
    <source>
        <dbReference type="ARBA" id="ARBA00022664"/>
    </source>
</evidence>
<feature type="compositionally biased region" description="Acidic residues" evidence="8">
    <location>
        <begin position="58"/>
        <end position="78"/>
    </location>
</feature>
<dbReference type="PROSITE" id="PS50294">
    <property type="entry name" value="WD_REPEATS_REGION"/>
    <property type="match status" value="3"/>
</dbReference>
<name>A0A433A2B6_9FUNG</name>
<evidence type="ECO:0000256" key="1">
    <source>
        <dbReference type="ARBA" id="ARBA00004123"/>
    </source>
</evidence>
<dbReference type="EMBL" id="RBNI01019513">
    <property type="protein sequence ID" value="RUO96829.1"/>
    <property type="molecule type" value="Genomic_DNA"/>
</dbReference>
<evidence type="ECO:0000256" key="7">
    <source>
        <dbReference type="PROSITE-ProRule" id="PRU00221"/>
    </source>
</evidence>
<dbReference type="PANTHER" id="PTHR44133">
    <property type="entry name" value="CLEAVAGE STIMULATION FACTOR SUBUNIT 1"/>
    <property type="match status" value="1"/>
</dbReference>